<keyword evidence="2" id="KW-1185">Reference proteome</keyword>
<dbReference type="AlphaFoldDB" id="A0AA38JHR6"/>
<name>A0AA38JHR6_9AGAR</name>
<reference evidence="1" key="1">
    <citation type="submission" date="2022-08" db="EMBL/GenBank/DDBJ databases">
        <authorList>
            <consortium name="DOE Joint Genome Institute"/>
            <person name="Min B."/>
            <person name="Sierra-Patev S."/>
            <person name="Naranjo-Ortiz M."/>
            <person name="Looney B."/>
            <person name="Konkel Z."/>
            <person name="Slot J.C."/>
            <person name="Sakamoto Y."/>
            <person name="Steenwyk J.L."/>
            <person name="Rokas A."/>
            <person name="Carro J."/>
            <person name="Camarero S."/>
            <person name="Ferreira P."/>
            <person name="Molpeceres G."/>
            <person name="Ruiz-duenas F.J."/>
            <person name="Serrano A."/>
            <person name="Henrissat B."/>
            <person name="Drula E."/>
            <person name="Hughes K.W."/>
            <person name="Mata J.L."/>
            <person name="Ishikawa N.K."/>
            <person name="Vargas-Isla R."/>
            <person name="Ushijima S."/>
            <person name="Smith C.A."/>
            <person name="Ahrendt S."/>
            <person name="Andreopoulos W."/>
            <person name="He G."/>
            <person name="LaButti K."/>
            <person name="Lipzen A."/>
            <person name="Ng V."/>
            <person name="Riley R."/>
            <person name="Sandor L."/>
            <person name="Barry K."/>
            <person name="Martinez A.T."/>
            <person name="Xiao Y."/>
            <person name="Gibbons J.G."/>
            <person name="Terashima K."/>
            <person name="Hibbett D.S."/>
            <person name="Grigoriev I.V."/>
        </authorList>
    </citation>
    <scope>NUCLEOTIDE SEQUENCE</scope>
    <source>
        <strain evidence="1">ET3784</strain>
    </source>
</reference>
<protein>
    <submittedName>
        <fullName evidence="1">Uncharacterized protein</fullName>
    </submittedName>
</protein>
<organism evidence="1 2">
    <name type="scientific">Lentinula guzmanii</name>
    <dbReference type="NCBI Taxonomy" id="2804957"/>
    <lineage>
        <taxon>Eukaryota</taxon>
        <taxon>Fungi</taxon>
        <taxon>Dikarya</taxon>
        <taxon>Basidiomycota</taxon>
        <taxon>Agaricomycotina</taxon>
        <taxon>Agaricomycetes</taxon>
        <taxon>Agaricomycetidae</taxon>
        <taxon>Agaricales</taxon>
        <taxon>Marasmiineae</taxon>
        <taxon>Omphalotaceae</taxon>
        <taxon>Lentinula</taxon>
    </lineage>
</organism>
<accession>A0AA38JHR6</accession>
<comment type="caution">
    <text evidence="1">The sequence shown here is derived from an EMBL/GenBank/DDBJ whole genome shotgun (WGS) entry which is preliminary data.</text>
</comment>
<reference evidence="1" key="2">
    <citation type="journal article" date="2023" name="Proc. Natl. Acad. Sci. U.S.A.">
        <title>A global phylogenomic analysis of the shiitake genus Lentinula.</title>
        <authorList>
            <person name="Sierra-Patev S."/>
            <person name="Min B."/>
            <person name="Naranjo-Ortiz M."/>
            <person name="Looney B."/>
            <person name="Konkel Z."/>
            <person name="Slot J.C."/>
            <person name="Sakamoto Y."/>
            <person name="Steenwyk J.L."/>
            <person name="Rokas A."/>
            <person name="Carro J."/>
            <person name="Camarero S."/>
            <person name="Ferreira P."/>
            <person name="Molpeceres G."/>
            <person name="Ruiz-Duenas F.J."/>
            <person name="Serrano A."/>
            <person name="Henrissat B."/>
            <person name="Drula E."/>
            <person name="Hughes K.W."/>
            <person name="Mata J.L."/>
            <person name="Ishikawa N.K."/>
            <person name="Vargas-Isla R."/>
            <person name="Ushijima S."/>
            <person name="Smith C.A."/>
            <person name="Donoghue J."/>
            <person name="Ahrendt S."/>
            <person name="Andreopoulos W."/>
            <person name="He G."/>
            <person name="LaButti K."/>
            <person name="Lipzen A."/>
            <person name="Ng V."/>
            <person name="Riley R."/>
            <person name="Sandor L."/>
            <person name="Barry K."/>
            <person name="Martinez A.T."/>
            <person name="Xiao Y."/>
            <person name="Gibbons J.G."/>
            <person name="Terashima K."/>
            <person name="Grigoriev I.V."/>
            <person name="Hibbett D."/>
        </authorList>
    </citation>
    <scope>NUCLEOTIDE SEQUENCE</scope>
    <source>
        <strain evidence="1">ET3784</strain>
    </source>
</reference>
<dbReference type="Proteomes" id="UP001176059">
    <property type="component" value="Unassembled WGS sequence"/>
</dbReference>
<dbReference type="EMBL" id="JANVFO010000030">
    <property type="protein sequence ID" value="KAJ3731428.1"/>
    <property type="molecule type" value="Genomic_DNA"/>
</dbReference>
<proteinExistence type="predicted"/>
<gene>
    <name evidence="1" type="ORF">DFJ43DRAFT_999010</name>
</gene>
<sequence length="124" mass="14052">MSDNFFKISSLPKLNDDGSNWHSWKEKASTLISSKVGLYRHLSGRAKKPSAPVEKEGKSYKTADSLIPLSDDDAEAILDKIDVYNQREAEIRNIIDQCISETTLNAIKSKESAFEVWQELCRLF</sequence>
<evidence type="ECO:0000313" key="1">
    <source>
        <dbReference type="EMBL" id="KAJ3731428.1"/>
    </source>
</evidence>
<evidence type="ECO:0000313" key="2">
    <source>
        <dbReference type="Proteomes" id="UP001176059"/>
    </source>
</evidence>
<feature type="non-terminal residue" evidence="1">
    <location>
        <position position="124"/>
    </location>
</feature>